<reference evidence="5" key="1">
    <citation type="submission" date="2021-05" db="EMBL/GenBank/DDBJ databases">
        <title>Pangenome of Leuconostoc gelidum warrants species status for Leuconostoc gelidum subsp. gasicomitatum.</title>
        <authorList>
            <person name="Johansson P."/>
            <person name="Sade E."/>
            <person name="Hultman J."/>
            <person name="Auvinen P."/>
            <person name="Bjorkroth J."/>
        </authorList>
    </citation>
    <scope>NUCLEOTIDE SEQUENCE</scope>
    <source>
        <strain evidence="5">A.21.4</strain>
    </source>
</reference>
<dbReference type="EMBL" id="JAHBFI010000009">
    <property type="protein sequence ID" value="MBZ5962402.1"/>
    <property type="molecule type" value="Genomic_DNA"/>
</dbReference>
<dbReference type="Pfam" id="PF01022">
    <property type="entry name" value="HTH_5"/>
    <property type="match status" value="1"/>
</dbReference>
<dbReference type="PRINTS" id="PR00778">
    <property type="entry name" value="HTHARSR"/>
</dbReference>
<dbReference type="PROSITE" id="PS50987">
    <property type="entry name" value="HTH_ARSR_2"/>
    <property type="match status" value="1"/>
</dbReference>
<sequence>MGRNNDMLFQSGMIRIFKLLSNPTRLNILMLLEHDQLSVNEIVTQLEITQPQVSHQLAILKEQQLVSAKKIGKKSLYQLSDPHILSVIHSTKQHVAHVITGNKHGEA</sequence>
<accession>A0A9Q3XVA9</accession>
<evidence type="ECO:0000256" key="3">
    <source>
        <dbReference type="ARBA" id="ARBA00023163"/>
    </source>
</evidence>
<protein>
    <submittedName>
        <fullName evidence="5">Winged helix-turn-helix transcriptional regulator</fullName>
    </submittedName>
</protein>
<comment type="caution">
    <text evidence="5">The sequence shown here is derived from an EMBL/GenBank/DDBJ whole genome shotgun (WGS) entry which is preliminary data.</text>
</comment>
<dbReference type="Proteomes" id="UP000752647">
    <property type="component" value="Unassembled WGS sequence"/>
</dbReference>
<keyword evidence="3" id="KW-0804">Transcription</keyword>
<proteinExistence type="predicted"/>
<dbReference type="InterPro" id="IPR011991">
    <property type="entry name" value="ArsR-like_HTH"/>
</dbReference>
<keyword evidence="1" id="KW-0805">Transcription regulation</keyword>
<dbReference type="PANTHER" id="PTHR43132">
    <property type="entry name" value="ARSENICAL RESISTANCE OPERON REPRESSOR ARSR-RELATED"/>
    <property type="match status" value="1"/>
</dbReference>
<evidence type="ECO:0000313" key="6">
    <source>
        <dbReference type="Proteomes" id="UP000752647"/>
    </source>
</evidence>
<organism evidence="5 6">
    <name type="scientific">Leuconostoc gasicomitatum</name>
    <dbReference type="NCBI Taxonomy" id="115778"/>
    <lineage>
        <taxon>Bacteria</taxon>
        <taxon>Bacillati</taxon>
        <taxon>Bacillota</taxon>
        <taxon>Bacilli</taxon>
        <taxon>Lactobacillales</taxon>
        <taxon>Lactobacillaceae</taxon>
        <taxon>Leuconostoc</taxon>
        <taxon>Leuconostoc gelidum group</taxon>
    </lineage>
</organism>
<evidence type="ECO:0000256" key="2">
    <source>
        <dbReference type="ARBA" id="ARBA00023125"/>
    </source>
</evidence>
<dbReference type="SMART" id="SM00418">
    <property type="entry name" value="HTH_ARSR"/>
    <property type="match status" value="1"/>
</dbReference>
<dbReference type="SUPFAM" id="SSF46785">
    <property type="entry name" value="Winged helix' DNA-binding domain"/>
    <property type="match status" value="1"/>
</dbReference>
<dbReference type="NCBIfam" id="NF033788">
    <property type="entry name" value="HTH_metalloreg"/>
    <property type="match status" value="1"/>
</dbReference>
<dbReference type="RefSeq" id="WP_224144072.1">
    <property type="nucleotide sequence ID" value="NZ_CBCPIF010000003.1"/>
</dbReference>
<dbReference type="InterPro" id="IPR036388">
    <property type="entry name" value="WH-like_DNA-bd_sf"/>
</dbReference>
<dbReference type="InterPro" id="IPR001845">
    <property type="entry name" value="HTH_ArsR_DNA-bd_dom"/>
</dbReference>
<dbReference type="CDD" id="cd00090">
    <property type="entry name" value="HTH_ARSR"/>
    <property type="match status" value="1"/>
</dbReference>
<evidence type="ECO:0000259" key="4">
    <source>
        <dbReference type="PROSITE" id="PS50987"/>
    </source>
</evidence>
<dbReference type="Gene3D" id="1.10.10.10">
    <property type="entry name" value="Winged helix-like DNA-binding domain superfamily/Winged helix DNA-binding domain"/>
    <property type="match status" value="1"/>
</dbReference>
<dbReference type="AlphaFoldDB" id="A0A9Q3XVA9"/>
<feature type="domain" description="HTH arsR-type" evidence="4">
    <location>
        <begin position="5"/>
        <end position="99"/>
    </location>
</feature>
<keyword evidence="2" id="KW-0238">DNA-binding</keyword>
<dbReference type="GO" id="GO:0003677">
    <property type="term" value="F:DNA binding"/>
    <property type="evidence" value="ECO:0007669"/>
    <property type="project" value="UniProtKB-KW"/>
</dbReference>
<dbReference type="PANTHER" id="PTHR43132:SF2">
    <property type="entry name" value="ARSENICAL RESISTANCE OPERON REPRESSOR ARSR-RELATED"/>
    <property type="match status" value="1"/>
</dbReference>
<dbReference type="GO" id="GO:0003700">
    <property type="term" value="F:DNA-binding transcription factor activity"/>
    <property type="evidence" value="ECO:0007669"/>
    <property type="project" value="InterPro"/>
</dbReference>
<dbReference type="InterPro" id="IPR051011">
    <property type="entry name" value="Metal_resp_trans_reg"/>
</dbReference>
<evidence type="ECO:0000313" key="5">
    <source>
        <dbReference type="EMBL" id="MBZ5962402.1"/>
    </source>
</evidence>
<evidence type="ECO:0000256" key="1">
    <source>
        <dbReference type="ARBA" id="ARBA00023015"/>
    </source>
</evidence>
<name>A0A9Q3XVA9_9LACO</name>
<dbReference type="InterPro" id="IPR036390">
    <property type="entry name" value="WH_DNA-bd_sf"/>
</dbReference>
<gene>
    <name evidence="5" type="ORF">KIJ12_04420</name>
</gene>